<dbReference type="Proteomes" id="UP000631114">
    <property type="component" value="Unassembled WGS sequence"/>
</dbReference>
<organism evidence="4 5">
    <name type="scientific">Coptis chinensis</name>
    <dbReference type="NCBI Taxonomy" id="261450"/>
    <lineage>
        <taxon>Eukaryota</taxon>
        <taxon>Viridiplantae</taxon>
        <taxon>Streptophyta</taxon>
        <taxon>Embryophyta</taxon>
        <taxon>Tracheophyta</taxon>
        <taxon>Spermatophyta</taxon>
        <taxon>Magnoliopsida</taxon>
        <taxon>Ranunculales</taxon>
        <taxon>Ranunculaceae</taxon>
        <taxon>Coptidoideae</taxon>
        <taxon>Coptis</taxon>
    </lineage>
</organism>
<dbReference type="AlphaFoldDB" id="A0A835HGN9"/>
<dbReference type="GO" id="GO:0006412">
    <property type="term" value="P:translation"/>
    <property type="evidence" value="ECO:0007669"/>
    <property type="project" value="InterPro"/>
</dbReference>
<dbReference type="OrthoDB" id="1677536at2759"/>
<feature type="non-terminal residue" evidence="4">
    <location>
        <position position="117"/>
    </location>
</feature>
<evidence type="ECO:0000313" key="5">
    <source>
        <dbReference type="Proteomes" id="UP000631114"/>
    </source>
</evidence>
<gene>
    <name evidence="4" type="ORF">IFM89_023718</name>
</gene>
<keyword evidence="3" id="KW-0687">Ribonucleoprotein</keyword>
<evidence type="ECO:0000256" key="3">
    <source>
        <dbReference type="ARBA" id="ARBA00023274"/>
    </source>
</evidence>
<reference evidence="4 5" key="1">
    <citation type="submission" date="2020-10" db="EMBL/GenBank/DDBJ databases">
        <title>The Coptis chinensis genome and diversification of protoberbering-type alkaloids.</title>
        <authorList>
            <person name="Wang B."/>
            <person name="Shu S."/>
            <person name="Song C."/>
            <person name="Liu Y."/>
        </authorList>
    </citation>
    <scope>NUCLEOTIDE SEQUENCE [LARGE SCALE GENOMIC DNA]</scope>
    <source>
        <strain evidence="4">HL-2020</strain>
        <tissue evidence="4">Leaf</tissue>
    </source>
</reference>
<dbReference type="GO" id="GO:0003735">
    <property type="term" value="F:structural constituent of ribosome"/>
    <property type="evidence" value="ECO:0007669"/>
    <property type="project" value="InterPro"/>
</dbReference>
<keyword evidence="2" id="KW-0689">Ribosomal protein</keyword>
<dbReference type="GO" id="GO:1990904">
    <property type="term" value="C:ribonucleoprotein complex"/>
    <property type="evidence" value="ECO:0007669"/>
    <property type="project" value="UniProtKB-KW"/>
</dbReference>
<proteinExistence type="inferred from homology"/>
<dbReference type="InterPro" id="IPR001971">
    <property type="entry name" value="Ribosomal_uS11"/>
</dbReference>
<evidence type="ECO:0000256" key="2">
    <source>
        <dbReference type="ARBA" id="ARBA00022980"/>
    </source>
</evidence>
<accession>A0A835HGN9</accession>
<dbReference type="Gene3D" id="3.30.420.80">
    <property type="entry name" value="Ribosomal protein S11"/>
    <property type="match status" value="1"/>
</dbReference>
<dbReference type="InterPro" id="IPR036967">
    <property type="entry name" value="Ribosomal_uS11_sf"/>
</dbReference>
<dbReference type="SUPFAM" id="SSF53137">
    <property type="entry name" value="Translational machinery components"/>
    <property type="match status" value="1"/>
</dbReference>
<name>A0A835HGN9_9MAGN</name>
<evidence type="ECO:0000313" key="4">
    <source>
        <dbReference type="EMBL" id="KAF9598032.1"/>
    </source>
</evidence>
<protein>
    <recommendedName>
        <fullName evidence="6">40S ribosomal protein S14</fullName>
    </recommendedName>
</protein>
<keyword evidence="5" id="KW-1185">Reference proteome</keyword>
<dbReference type="PANTHER" id="PTHR11759">
    <property type="entry name" value="40S RIBOSOMAL PROTEIN S14/30S RIBOSOMAL PROTEIN S11"/>
    <property type="match status" value="1"/>
</dbReference>
<evidence type="ECO:0000256" key="1">
    <source>
        <dbReference type="ARBA" id="ARBA00006194"/>
    </source>
</evidence>
<sequence>EEDHAKEPKEENVTSLGPVVRDGEYVFGVVHIFASLNDTFIHVIDFLGKSKLIETNLCHIYCYACYTGNKTKAPGPGAQFALRALARSVLKILVALPVCIERVPEWVGSYVRLFKPL</sequence>
<dbReference type="GO" id="GO:0005840">
    <property type="term" value="C:ribosome"/>
    <property type="evidence" value="ECO:0007669"/>
    <property type="project" value="UniProtKB-KW"/>
</dbReference>
<evidence type="ECO:0008006" key="6">
    <source>
        <dbReference type="Google" id="ProtNLM"/>
    </source>
</evidence>
<comment type="caution">
    <text evidence="4">The sequence shown here is derived from an EMBL/GenBank/DDBJ whole genome shotgun (WGS) entry which is preliminary data.</text>
</comment>
<comment type="similarity">
    <text evidence="1">Belongs to the universal ribosomal protein uS11 family.</text>
</comment>
<dbReference type="EMBL" id="JADFTS010000007">
    <property type="protein sequence ID" value="KAF9598032.1"/>
    <property type="molecule type" value="Genomic_DNA"/>
</dbReference>